<comment type="similarity">
    <text evidence="2">Belongs to the PC-esterase family. TBL subfamily.</text>
</comment>
<keyword evidence="5 7" id="KW-1133">Transmembrane helix</keyword>
<evidence type="ECO:0000256" key="4">
    <source>
        <dbReference type="ARBA" id="ARBA00022968"/>
    </source>
</evidence>
<keyword evidence="3 7" id="KW-0812">Transmembrane</keyword>
<dbReference type="AlphaFoldDB" id="A0ABD1TCD6"/>
<proteinExistence type="inferred from homology"/>
<comment type="subcellular location">
    <subcellularLocation>
        <location evidence="1">Membrane</location>
        <topology evidence="1">Single-pass membrane protein</topology>
    </subcellularLocation>
</comment>
<dbReference type="Pfam" id="PF14416">
    <property type="entry name" value="PMR5N"/>
    <property type="match status" value="1"/>
</dbReference>
<dbReference type="InterPro" id="IPR026057">
    <property type="entry name" value="TBL_C"/>
</dbReference>
<organism evidence="11 12">
    <name type="scientific">Forsythia ovata</name>
    <dbReference type="NCBI Taxonomy" id="205694"/>
    <lineage>
        <taxon>Eukaryota</taxon>
        <taxon>Viridiplantae</taxon>
        <taxon>Streptophyta</taxon>
        <taxon>Embryophyta</taxon>
        <taxon>Tracheophyta</taxon>
        <taxon>Spermatophyta</taxon>
        <taxon>Magnoliopsida</taxon>
        <taxon>eudicotyledons</taxon>
        <taxon>Gunneridae</taxon>
        <taxon>Pentapetalae</taxon>
        <taxon>asterids</taxon>
        <taxon>lamiids</taxon>
        <taxon>Lamiales</taxon>
        <taxon>Oleaceae</taxon>
        <taxon>Forsythieae</taxon>
        <taxon>Forsythia</taxon>
    </lineage>
</organism>
<evidence type="ECO:0000313" key="10">
    <source>
        <dbReference type="EMBL" id="KAL2510210.1"/>
    </source>
</evidence>
<comment type="caution">
    <text evidence="11">The sequence shown here is derived from an EMBL/GenBank/DDBJ whole genome shotgun (WGS) entry which is preliminary data.</text>
</comment>
<feature type="domain" description="Trichome birefringence-like C-terminal" evidence="8">
    <location>
        <begin position="128"/>
        <end position="428"/>
    </location>
</feature>
<reference evidence="11" key="2">
    <citation type="submission" date="2024-07" db="EMBL/GenBank/DDBJ databases">
        <title>Two chromosome-level genome assemblies of Korean endemic species Abeliophyllum distichum and Forsythia ovata (Oleaceae).</title>
        <authorList>
            <person name="Mun J.H."/>
        </authorList>
    </citation>
    <scope>NUCLEOTIDE SEQUENCE</scope>
    <source>
        <strain evidence="11">KNKB202402200001</strain>
        <tissue evidence="11">Leaf</tissue>
    </source>
</reference>
<feature type="domain" description="Trichome birefringence-like N-terminal" evidence="9">
    <location>
        <begin position="75"/>
        <end position="127"/>
    </location>
</feature>
<dbReference type="Pfam" id="PF13839">
    <property type="entry name" value="PC-Esterase"/>
    <property type="match status" value="1"/>
</dbReference>
<evidence type="ECO:0000313" key="11">
    <source>
        <dbReference type="EMBL" id="KAL2510381.1"/>
    </source>
</evidence>
<sequence length="438" mass="50142">MGSSNINPFKDQPSSFAKKFLPYTLLALLPVALLHLYLYPFFLSPTDQLSSNNRVIIPSPPLSQEERKKIDVRTSCDYRNGKWVPTKLGPLYNGTTCGTIKQGQNCMIFGRPDKDYLYWKWTPKECKLPRFDPRTFLKLLKNKHIAFVGDSLARNQLESLLCLVATASNPNLIYTDGEDNKFRKWNFPSHNITVSIYWSPFLVRGIEKTLEKNFNTLYLDSVDERWASDMDHIDILVLSVGHWYLHPAVYYYGDSVLGCHYCQNYTEIGFYDVFGKALNTTFQTVIERRSGSDPWPGSESEFGGSGISVVLTTFSPAHFEGEWDKFGACPKIKPYDESEKKLDGMDFDMRKVELEQVKFAKLKAEKFGNMRFEALDVTKLALLRPDGHPGPYMNPFPFANGIADRVPNDCVHWCLPGAIDTWNEILLDVMKRWKNKGS</sequence>
<dbReference type="Proteomes" id="UP001604277">
    <property type="component" value="Unassembled WGS sequence"/>
</dbReference>
<dbReference type="PANTHER" id="PTHR32285:SF57">
    <property type="entry name" value="XYLOGLUCAN O-ACETYLTRANSFERASE 1"/>
    <property type="match status" value="1"/>
</dbReference>
<name>A0ABD1TCD6_9LAMI</name>
<evidence type="ECO:0000256" key="6">
    <source>
        <dbReference type="ARBA" id="ARBA00023136"/>
    </source>
</evidence>
<dbReference type="InterPro" id="IPR025846">
    <property type="entry name" value="TBL_N"/>
</dbReference>
<dbReference type="PANTHER" id="PTHR32285">
    <property type="entry name" value="PROTEIN TRICHOME BIREFRINGENCE-LIKE 9-RELATED"/>
    <property type="match status" value="1"/>
</dbReference>
<dbReference type="GO" id="GO:0016020">
    <property type="term" value="C:membrane"/>
    <property type="evidence" value="ECO:0007669"/>
    <property type="project" value="UniProtKB-SubCell"/>
</dbReference>
<evidence type="ECO:0000313" key="12">
    <source>
        <dbReference type="Proteomes" id="UP001604277"/>
    </source>
</evidence>
<accession>A0ABD1TCD6</accession>
<evidence type="ECO:0000256" key="7">
    <source>
        <dbReference type="SAM" id="Phobius"/>
    </source>
</evidence>
<dbReference type="InterPro" id="IPR029962">
    <property type="entry name" value="TBL"/>
</dbReference>
<evidence type="ECO:0000256" key="3">
    <source>
        <dbReference type="ARBA" id="ARBA00022692"/>
    </source>
</evidence>
<feature type="transmembrane region" description="Helical" evidence="7">
    <location>
        <begin position="20"/>
        <end position="42"/>
    </location>
</feature>
<gene>
    <name evidence="10" type="ORF">Fot_33857</name>
    <name evidence="11" type="ORF">Fot_34028</name>
</gene>
<protein>
    <submittedName>
        <fullName evidence="11">Protein ALTERED XYLOGLUCAN 4</fullName>
    </submittedName>
</protein>
<dbReference type="EMBL" id="JBFOLJ010000009">
    <property type="protein sequence ID" value="KAL2510210.1"/>
    <property type="molecule type" value="Genomic_DNA"/>
</dbReference>
<dbReference type="EMBL" id="JBFOLJ010000009">
    <property type="protein sequence ID" value="KAL2510381.1"/>
    <property type="molecule type" value="Genomic_DNA"/>
</dbReference>
<keyword evidence="6 7" id="KW-0472">Membrane</keyword>
<evidence type="ECO:0000259" key="8">
    <source>
        <dbReference type="Pfam" id="PF13839"/>
    </source>
</evidence>
<evidence type="ECO:0000259" key="9">
    <source>
        <dbReference type="Pfam" id="PF14416"/>
    </source>
</evidence>
<keyword evidence="4" id="KW-0735">Signal-anchor</keyword>
<keyword evidence="12" id="KW-1185">Reference proteome</keyword>
<reference evidence="12" key="1">
    <citation type="submission" date="2024-07" db="EMBL/GenBank/DDBJ databases">
        <title>Two chromosome-level genome assemblies of Korean endemic species Abeliophyllum distichum and Forsythia ovata (Oleaceae).</title>
        <authorList>
            <person name="Jang H."/>
        </authorList>
    </citation>
    <scope>NUCLEOTIDE SEQUENCE [LARGE SCALE GENOMIC DNA]</scope>
</reference>
<evidence type="ECO:0000256" key="5">
    <source>
        <dbReference type="ARBA" id="ARBA00022989"/>
    </source>
</evidence>
<evidence type="ECO:0000256" key="2">
    <source>
        <dbReference type="ARBA" id="ARBA00007727"/>
    </source>
</evidence>
<evidence type="ECO:0000256" key="1">
    <source>
        <dbReference type="ARBA" id="ARBA00004167"/>
    </source>
</evidence>